<proteinExistence type="predicted"/>
<gene>
    <name evidence="2" type="ORF">A9R00_02865</name>
</gene>
<sequence length="406" mass="46782">MDKLRIREIENFLGIYSPFYIKDMKLDNESDVFTILLDDLSNKNKSIASRFKSSSKKINYRWKHIKFGRFDTVIEFNSSASSFERLTKLVCPAFLGPADKAHTKQVTETILFAHNKKIDANSISTLTGLNLDDIKKLIVDNESSQITQNTSSLLPLETDVIWIKIINREFSLKTSLTPLRMLLHKLELTEINSENSNTLQESVATLRAFFIKNKANLTEEYQQIGAKADRSNPLEKTTTQSKKSNSLTPSHPVWDSILTEKFSLMSSNLAFNLYISRLKGLYNKDLSASEERDIIIELMKYLKKNINSLRTELISIKRIAETIDTEPKSNNIPDKDHSIWQEILTEEFELNSSKLNLNLLLVKLKSQVSKGMEQESCYELQQFFNDNYRSLRREIEILSTYKSHAV</sequence>
<comment type="caution">
    <text evidence="2">The sequence shown here is derived from an EMBL/GenBank/DDBJ whole genome shotgun (WGS) entry which is preliminary data.</text>
</comment>
<protein>
    <submittedName>
        <fullName evidence="2">Uncharacterized protein</fullName>
    </submittedName>
</protein>
<name>A0A1Y5HVF7_OLEAN</name>
<feature type="region of interest" description="Disordered" evidence="1">
    <location>
        <begin position="228"/>
        <end position="249"/>
    </location>
</feature>
<evidence type="ECO:0000313" key="3">
    <source>
        <dbReference type="Proteomes" id="UP000227088"/>
    </source>
</evidence>
<evidence type="ECO:0000313" key="2">
    <source>
        <dbReference type="EMBL" id="OUS41060.1"/>
    </source>
</evidence>
<organism evidence="2 3">
    <name type="scientific">Oleispira antarctica</name>
    <dbReference type="NCBI Taxonomy" id="188908"/>
    <lineage>
        <taxon>Bacteria</taxon>
        <taxon>Pseudomonadati</taxon>
        <taxon>Pseudomonadota</taxon>
        <taxon>Gammaproteobacteria</taxon>
        <taxon>Oceanospirillales</taxon>
        <taxon>Oceanospirillaceae</taxon>
        <taxon>Oleispira</taxon>
    </lineage>
</organism>
<dbReference type="AlphaFoldDB" id="A0A1Y5HVF7"/>
<evidence type="ECO:0000256" key="1">
    <source>
        <dbReference type="SAM" id="MobiDB-lite"/>
    </source>
</evidence>
<feature type="compositionally biased region" description="Polar residues" evidence="1">
    <location>
        <begin position="234"/>
        <end position="249"/>
    </location>
</feature>
<dbReference type="Proteomes" id="UP000227088">
    <property type="component" value="Unassembled WGS sequence"/>
</dbReference>
<reference evidence="3" key="1">
    <citation type="journal article" date="2017" name="Proc. Natl. Acad. Sci. U.S.A.">
        <title>Simulation of Deepwater Horizon oil plume reveals substrate specialization within a complex community of hydrocarbon degraders.</title>
        <authorList>
            <person name="Hu P."/>
            <person name="Dubinsky E.A."/>
            <person name="Probst A.J."/>
            <person name="Wang J."/>
            <person name="Sieber C.M.K."/>
            <person name="Tom L.M."/>
            <person name="Gardinali P."/>
            <person name="Banfield J.F."/>
            <person name="Atlas R.M."/>
            <person name="Andersen G.L."/>
        </authorList>
    </citation>
    <scope>NUCLEOTIDE SEQUENCE [LARGE SCALE GENOMIC DNA]</scope>
</reference>
<accession>A0A1Y5HVF7</accession>
<dbReference type="EMBL" id="MABE01000167">
    <property type="protein sequence ID" value="OUS41060.1"/>
    <property type="molecule type" value="Genomic_DNA"/>
</dbReference>